<protein>
    <submittedName>
        <fullName evidence="2">OLC1v1012164C1</fullName>
    </submittedName>
</protein>
<organism evidence="2 3">
    <name type="scientific">Oldenlandia corymbosa var. corymbosa</name>
    <dbReference type="NCBI Taxonomy" id="529605"/>
    <lineage>
        <taxon>Eukaryota</taxon>
        <taxon>Viridiplantae</taxon>
        <taxon>Streptophyta</taxon>
        <taxon>Embryophyta</taxon>
        <taxon>Tracheophyta</taxon>
        <taxon>Spermatophyta</taxon>
        <taxon>Magnoliopsida</taxon>
        <taxon>eudicotyledons</taxon>
        <taxon>Gunneridae</taxon>
        <taxon>Pentapetalae</taxon>
        <taxon>asterids</taxon>
        <taxon>lamiids</taxon>
        <taxon>Gentianales</taxon>
        <taxon>Rubiaceae</taxon>
        <taxon>Rubioideae</taxon>
        <taxon>Spermacoceae</taxon>
        <taxon>Hedyotis-Oldenlandia complex</taxon>
        <taxon>Oldenlandia</taxon>
    </lineage>
</organism>
<dbReference type="AlphaFoldDB" id="A0AAV1DXI7"/>
<name>A0AAV1DXI7_OLDCO</name>
<keyword evidence="1" id="KW-0175">Coiled coil</keyword>
<dbReference type="EMBL" id="OX459124">
    <property type="protein sequence ID" value="CAI9111841.1"/>
    <property type="molecule type" value="Genomic_DNA"/>
</dbReference>
<accession>A0AAV1DXI7</accession>
<feature type="coiled-coil region" evidence="1">
    <location>
        <begin position="136"/>
        <end position="191"/>
    </location>
</feature>
<gene>
    <name evidence="2" type="ORF">OLC1_LOCUS19139</name>
</gene>
<evidence type="ECO:0000313" key="2">
    <source>
        <dbReference type="EMBL" id="CAI9111841.1"/>
    </source>
</evidence>
<dbReference type="Proteomes" id="UP001161247">
    <property type="component" value="Chromosome 7"/>
</dbReference>
<evidence type="ECO:0000256" key="1">
    <source>
        <dbReference type="SAM" id="Coils"/>
    </source>
</evidence>
<keyword evidence="3" id="KW-1185">Reference proteome</keyword>
<sequence>MEGKVSSSRGKRTAAEAMEEILNDETRKKQCFAEPCEASLDSSEIADKIKRCETILSLFPPFGSDYVCSVEELEKIEDTVRLMFPSTSKENDVSKHKQNFKVFPVDEEEMLATIRAKEIHLAHQGMLNQLILFEKNLKLGEKLKQNTSEVAELKAEVARLEVEKCEVDILKATLEQNLVCKDQRISELEAEIVRFENGKGVIDASLRAPPAPRIRSIAAFFSSFRRS</sequence>
<proteinExistence type="predicted"/>
<evidence type="ECO:0000313" key="3">
    <source>
        <dbReference type="Proteomes" id="UP001161247"/>
    </source>
</evidence>
<reference evidence="2" key="1">
    <citation type="submission" date="2023-03" db="EMBL/GenBank/DDBJ databases">
        <authorList>
            <person name="Julca I."/>
        </authorList>
    </citation>
    <scope>NUCLEOTIDE SEQUENCE</scope>
</reference>